<protein>
    <submittedName>
        <fullName evidence="2">FERM, RhoGEF and pleckstrin domain-containing protein 2</fullName>
    </submittedName>
</protein>
<dbReference type="PANTHER" id="PTHR45858">
    <property type="entry name" value="FERM DOMAIN CONTAINING PROTEIN"/>
    <property type="match status" value="1"/>
</dbReference>
<dbReference type="Pfam" id="PF08736">
    <property type="entry name" value="FA"/>
    <property type="match status" value="1"/>
</dbReference>
<dbReference type="STRING" id="6185.A0A094ZHP4"/>
<dbReference type="SMART" id="SM01196">
    <property type="entry name" value="FERM_C"/>
    <property type="match status" value="1"/>
</dbReference>
<reference evidence="2" key="1">
    <citation type="journal article" date="2012" name="Nat. Genet.">
        <title>Whole-genome sequence of Schistosoma haematobium.</title>
        <authorList>
            <person name="Young N.D."/>
            <person name="Jex A.R."/>
            <person name="Li B."/>
            <person name="Liu S."/>
            <person name="Yang L."/>
            <person name="Xiong Z."/>
            <person name="Li Y."/>
            <person name="Cantacessi C."/>
            <person name="Hall R.S."/>
            <person name="Xu X."/>
            <person name="Chen F."/>
            <person name="Wu X."/>
            <person name="Zerlotini A."/>
            <person name="Oliveira G."/>
            <person name="Hofmann A."/>
            <person name="Zhang G."/>
            <person name="Fang X."/>
            <person name="Kang Y."/>
            <person name="Campbell B.E."/>
            <person name="Loukas A."/>
            <person name="Ranganathan S."/>
            <person name="Rollinson D."/>
            <person name="Rinaldi G."/>
            <person name="Brindley P.J."/>
            <person name="Yang H."/>
            <person name="Wang J."/>
            <person name="Wang J."/>
            <person name="Gasser R.B."/>
        </authorList>
    </citation>
    <scope>NUCLEOTIDE SEQUENCE [LARGE SCALE GENOMIC DNA]</scope>
</reference>
<dbReference type="InterPro" id="IPR051835">
    <property type="entry name" value="RAC1-GEF"/>
</dbReference>
<dbReference type="EMBL" id="KL250547">
    <property type="protein sequence ID" value="KGB33422.1"/>
    <property type="molecule type" value="Genomic_DNA"/>
</dbReference>
<dbReference type="GO" id="GO:0005085">
    <property type="term" value="F:guanyl-nucleotide exchange factor activity"/>
    <property type="evidence" value="ECO:0007669"/>
    <property type="project" value="TreeGrafter"/>
</dbReference>
<dbReference type="InterPro" id="IPR014847">
    <property type="entry name" value="FA"/>
</dbReference>
<dbReference type="Gene3D" id="2.30.29.30">
    <property type="entry name" value="Pleckstrin-homology domain (PH domain)/Phosphotyrosine-binding domain (PTB)"/>
    <property type="match status" value="1"/>
</dbReference>
<dbReference type="InterPro" id="IPR000299">
    <property type="entry name" value="FERM_domain"/>
</dbReference>
<dbReference type="InterPro" id="IPR018980">
    <property type="entry name" value="FERM_PH-like_C"/>
</dbReference>
<dbReference type="PANTHER" id="PTHR45858:SF5">
    <property type="entry name" value="MOESIN_EZRIN_RADIXIN HOMOLOG 1"/>
    <property type="match status" value="1"/>
</dbReference>
<name>A0A094ZHP4_SCHHA</name>
<gene>
    <name evidence="2" type="ORF">MS3_01580</name>
</gene>
<evidence type="ECO:0000313" key="2">
    <source>
        <dbReference type="EMBL" id="KGB33422.1"/>
    </source>
</evidence>
<dbReference type="SMART" id="SM01195">
    <property type="entry name" value="FA"/>
    <property type="match status" value="1"/>
</dbReference>
<accession>A0A094ZHP4</accession>
<sequence length="215" mass="24954">MNNLAAELVAVHFIKPDPYVQKRYIKLSSYCCTFKPGLISHDIFANQNTIYPILVLCQTIDFRPDNNGLNVNIAVTHSGICVYQGGVRTNLFSWARIRKLSFKRKNFFIKIHPEGYDAIGFSFGTRNECKSFWKQCIEHHAFFRCQAVRNVGRKNRVVSKGSSFRYIGRTQKQLTDFIRENYIKMPNFERDLLAKICIFKSSVLHSNLPDVLNFE</sequence>
<dbReference type="AlphaFoldDB" id="A0A094ZHP4"/>
<organism evidence="2">
    <name type="scientific">Schistosoma haematobium</name>
    <name type="common">Blood fluke</name>
    <dbReference type="NCBI Taxonomy" id="6185"/>
    <lineage>
        <taxon>Eukaryota</taxon>
        <taxon>Metazoa</taxon>
        <taxon>Spiralia</taxon>
        <taxon>Lophotrochozoa</taxon>
        <taxon>Platyhelminthes</taxon>
        <taxon>Trematoda</taxon>
        <taxon>Digenea</taxon>
        <taxon>Strigeidida</taxon>
        <taxon>Schistosomatoidea</taxon>
        <taxon>Schistosomatidae</taxon>
        <taxon>Schistosoma</taxon>
    </lineage>
</organism>
<feature type="domain" description="FERM" evidence="1">
    <location>
        <begin position="1"/>
        <end position="147"/>
    </location>
</feature>
<evidence type="ECO:0000259" key="1">
    <source>
        <dbReference type="PROSITE" id="PS50057"/>
    </source>
</evidence>
<dbReference type="SUPFAM" id="SSF50729">
    <property type="entry name" value="PH domain-like"/>
    <property type="match status" value="1"/>
</dbReference>
<dbReference type="InterPro" id="IPR011993">
    <property type="entry name" value="PH-like_dom_sf"/>
</dbReference>
<dbReference type="Pfam" id="PF09380">
    <property type="entry name" value="FERM_C"/>
    <property type="match status" value="1"/>
</dbReference>
<dbReference type="FunFam" id="2.30.29.30:FF:000002">
    <property type="entry name" value="Band 4.1-like protein 5 isoform 1"/>
    <property type="match status" value="1"/>
</dbReference>
<proteinExistence type="predicted"/>
<dbReference type="PROSITE" id="PS50057">
    <property type="entry name" value="FERM_3"/>
    <property type="match status" value="1"/>
</dbReference>